<keyword evidence="2" id="KW-1185">Reference proteome</keyword>
<gene>
    <name evidence="1" type="ORF">BDN70DRAFT_922873</name>
</gene>
<organism evidence="1 2">
    <name type="scientific">Pholiota conissans</name>
    <dbReference type="NCBI Taxonomy" id="109636"/>
    <lineage>
        <taxon>Eukaryota</taxon>
        <taxon>Fungi</taxon>
        <taxon>Dikarya</taxon>
        <taxon>Basidiomycota</taxon>
        <taxon>Agaricomycotina</taxon>
        <taxon>Agaricomycetes</taxon>
        <taxon>Agaricomycetidae</taxon>
        <taxon>Agaricales</taxon>
        <taxon>Agaricineae</taxon>
        <taxon>Strophariaceae</taxon>
        <taxon>Pholiota</taxon>
    </lineage>
</organism>
<dbReference type="AlphaFoldDB" id="A0A9P5YYK1"/>
<name>A0A9P5YYK1_9AGAR</name>
<reference evidence="1" key="1">
    <citation type="submission" date="2020-11" db="EMBL/GenBank/DDBJ databases">
        <authorList>
            <consortium name="DOE Joint Genome Institute"/>
            <person name="Ahrendt S."/>
            <person name="Riley R."/>
            <person name="Andreopoulos W."/>
            <person name="Labutti K."/>
            <person name="Pangilinan J."/>
            <person name="Ruiz-Duenas F.J."/>
            <person name="Barrasa J.M."/>
            <person name="Sanchez-Garcia M."/>
            <person name="Camarero S."/>
            <person name="Miyauchi S."/>
            <person name="Serrano A."/>
            <person name="Linde D."/>
            <person name="Babiker R."/>
            <person name="Drula E."/>
            <person name="Ayuso-Fernandez I."/>
            <person name="Pacheco R."/>
            <person name="Padilla G."/>
            <person name="Ferreira P."/>
            <person name="Barriuso J."/>
            <person name="Kellner H."/>
            <person name="Castanera R."/>
            <person name="Alfaro M."/>
            <person name="Ramirez L."/>
            <person name="Pisabarro A.G."/>
            <person name="Kuo A."/>
            <person name="Tritt A."/>
            <person name="Lipzen A."/>
            <person name="He G."/>
            <person name="Yan M."/>
            <person name="Ng V."/>
            <person name="Cullen D."/>
            <person name="Martin F."/>
            <person name="Rosso M.-N."/>
            <person name="Henrissat B."/>
            <person name="Hibbett D."/>
            <person name="Martinez A.T."/>
            <person name="Grigoriev I.V."/>
        </authorList>
    </citation>
    <scope>NUCLEOTIDE SEQUENCE</scope>
    <source>
        <strain evidence="1">CIRM-BRFM 674</strain>
    </source>
</reference>
<accession>A0A9P5YYK1</accession>
<dbReference type="EMBL" id="MU155274">
    <property type="protein sequence ID" value="KAF9477015.1"/>
    <property type="molecule type" value="Genomic_DNA"/>
</dbReference>
<protein>
    <recommendedName>
        <fullName evidence="3">F-box domain-containing protein</fullName>
    </recommendedName>
</protein>
<dbReference type="Proteomes" id="UP000807469">
    <property type="component" value="Unassembled WGS sequence"/>
</dbReference>
<evidence type="ECO:0008006" key="3">
    <source>
        <dbReference type="Google" id="ProtNLM"/>
    </source>
</evidence>
<dbReference type="OrthoDB" id="2901459at2759"/>
<evidence type="ECO:0000313" key="2">
    <source>
        <dbReference type="Proteomes" id="UP000807469"/>
    </source>
</evidence>
<comment type="caution">
    <text evidence="1">The sequence shown here is derived from an EMBL/GenBank/DDBJ whole genome shotgun (WGS) entry which is preliminary data.</text>
</comment>
<evidence type="ECO:0000313" key="1">
    <source>
        <dbReference type="EMBL" id="KAF9477015.1"/>
    </source>
</evidence>
<sequence>MASLTNSAAIAIAWQPHIPCPPYVDAAWVDHQILMLENSLVWTHHHLAHFRAVRSWNNGRVNGMHDPLMRLPVELVKDIFMYLRPLPTELDCSIDVNNPDKITLKSLRMPLLLGAVCRSWRVFAWSIPQLWSAISVDVYNTNPCWLSRSGQLPLSIYVYSARKRTLDGSALPHPYGNERYIRPIMEVLVAYSEKWSYLNLDLPKRFIQSLFRNGQVQTPMLERLFLKLFQSDEIEDSFMDAQRDRIKLGNTPNLTNIHLSGLMQDEFDMDWSSVTHLDGSFFAVVACFEILLNMPSLVHLCVRNLYDPDDELDYLEGRIIRHQNLRSLRSLQLIGPDRCEGAKSFFRTSPYSPWKILLFLLVMRSR</sequence>
<proteinExistence type="predicted"/>